<proteinExistence type="predicted"/>
<evidence type="ECO:0000313" key="1">
    <source>
        <dbReference type="EMBL" id="DAE25476.1"/>
    </source>
</evidence>
<dbReference type="EMBL" id="BK015798">
    <property type="protein sequence ID" value="DAE25476.1"/>
    <property type="molecule type" value="Genomic_DNA"/>
</dbReference>
<dbReference type="InterPro" id="IPR010064">
    <property type="entry name" value="HK97-gp10_tail"/>
</dbReference>
<sequence length="141" mass="16043">MRWSCIWSERQECRVNIRAEDLVDAVSEELDIYANEVADTVKKTVTAVAKETVKVVKQKSPSASGAYKKSWAQKKTYDNTGSIQITVYNRKHYQLTHLLENGHAKRNGGRTRAFPHIAPAEAFAERELEQELRRKLGEGNP</sequence>
<reference evidence="1" key="1">
    <citation type="journal article" date="2021" name="Proc. Natl. Acad. Sci. U.S.A.">
        <title>A Catalog of Tens of Thousands of Viruses from Human Metagenomes Reveals Hidden Associations with Chronic Diseases.</title>
        <authorList>
            <person name="Tisza M.J."/>
            <person name="Buck C.B."/>
        </authorList>
    </citation>
    <scope>NUCLEOTIDE SEQUENCE</scope>
    <source>
        <strain evidence="1">Ctxi06</strain>
    </source>
</reference>
<dbReference type="Pfam" id="PF04883">
    <property type="entry name" value="HK97-gp10_like"/>
    <property type="match status" value="1"/>
</dbReference>
<name>A0A8S5R3G0_9CAUD</name>
<protein>
    <submittedName>
        <fullName evidence="1">Putative tail component</fullName>
    </submittedName>
</protein>
<organism evidence="1">
    <name type="scientific">Myoviridae sp. ctxi06</name>
    <dbReference type="NCBI Taxonomy" id="2826713"/>
    <lineage>
        <taxon>Viruses</taxon>
        <taxon>Duplodnaviria</taxon>
        <taxon>Heunggongvirae</taxon>
        <taxon>Uroviricota</taxon>
        <taxon>Caudoviricetes</taxon>
    </lineage>
</organism>
<accession>A0A8S5R3G0</accession>